<comment type="similarity">
    <text evidence="1">Belongs to the NAD(P)-dependent epimerase/dehydratase family.</text>
</comment>
<dbReference type="SUPFAM" id="SSF51735">
    <property type="entry name" value="NAD(P)-binding Rossmann-fold domains"/>
    <property type="match status" value="1"/>
</dbReference>
<evidence type="ECO:0000259" key="2">
    <source>
        <dbReference type="Pfam" id="PF01370"/>
    </source>
</evidence>
<name>A0AAD9HG20_9PEZI</name>
<feature type="domain" description="NAD-dependent epimerase/dehydratase" evidence="2">
    <location>
        <begin position="8"/>
        <end position="252"/>
    </location>
</feature>
<evidence type="ECO:0000256" key="1">
    <source>
        <dbReference type="ARBA" id="ARBA00007637"/>
    </source>
</evidence>
<dbReference type="InterPro" id="IPR001509">
    <property type="entry name" value="Epimerase_deHydtase"/>
</dbReference>
<organism evidence="3 4">
    <name type="scientific">Colletotrichum zoysiae</name>
    <dbReference type="NCBI Taxonomy" id="1216348"/>
    <lineage>
        <taxon>Eukaryota</taxon>
        <taxon>Fungi</taxon>
        <taxon>Dikarya</taxon>
        <taxon>Ascomycota</taxon>
        <taxon>Pezizomycotina</taxon>
        <taxon>Sordariomycetes</taxon>
        <taxon>Hypocreomycetidae</taxon>
        <taxon>Glomerellales</taxon>
        <taxon>Glomerellaceae</taxon>
        <taxon>Colletotrichum</taxon>
        <taxon>Colletotrichum graminicola species complex</taxon>
    </lineage>
</organism>
<dbReference type="AlphaFoldDB" id="A0AAD9HG20"/>
<accession>A0AAD9HG20</accession>
<dbReference type="Proteomes" id="UP001232148">
    <property type="component" value="Unassembled WGS sequence"/>
</dbReference>
<keyword evidence="4" id="KW-1185">Reference proteome</keyword>
<dbReference type="Pfam" id="PF01370">
    <property type="entry name" value="Epimerase"/>
    <property type="match status" value="1"/>
</dbReference>
<evidence type="ECO:0000313" key="4">
    <source>
        <dbReference type="Proteomes" id="UP001232148"/>
    </source>
</evidence>
<dbReference type="InterPro" id="IPR036291">
    <property type="entry name" value="NAD(P)-bd_dom_sf"/>
</dbReference>
<reference evidence="3" key="1">
    <citation type="submission" date="2021-06" db="EMBL/GenBank/DDBJ databases">
        <title>Comparative genomics, transcriptomics and evolutionary studies reveal genomic signatures of adaptation to plant cell wall in hemibiotrophic fungi.</title>
        <authorList>
            <consortium name="DOE Joint Genome Institute"/>
            <person name="Baroncelli R."/>
            <person name="Diaz J.F."/>
            <person name="Benocci T."/>
            <person name="Peng M."/>
            <person name="Battaglia E."/>
            <person name="Haridas S."/>
            <person name="Andreopoulos W."/>
            <person name="Labutti K."/>
            <person name="Pangilinan J."/>
            <person name="Floch G.L."/>
            <person name="Makela M.R."/>
            <person name="Henrissat B."/>
            <person name="Grigoriev I.V."/>
            <person name="Crouch J.A."/>
            <person name="De Vries R.P."/>
            <person name="Sukno S.A."/>
            <person name="Thon M.R."/>
        </authorList>
    </citation>
    <scope>NUCLEOTIDE SEQUENCE</scope>
    <source>
        <strain evidence="3">MAFF235873</strain>
    </source>
</reference>
<sequence length="428" mass="43791">MASPVYTVLVTGSSGHLGAALMLTLPSRGHTPLGLDILPSETTTVVGSVTDRALVASLLARHPSIVHIVHAAALHKPHVGSHPQSAFVDTNITGTLVLLEEAAAATVATPAAGDDGPGKGRESPSRIRSFVYVSTTSAFGAALAPAPGLPAAWIDESVAPVPKNIYGVTKRAAEDLCALAHRGGGGLPVVVLRAARFFPEADDDPDRRASLAAADDDDDDGANLKVCELAYRRADIADVASAVACAMEKAAAVGFGTYIISAPPPFSLIVGSEDLGRSLGEGDAGLGGQGFREGLGEGLGGQGFGSAAVTAAATAAAAAKRSSGSSSSSSVSRRTLLGRLDADAGAVFREAVPGCAAVFEALGWGFLGRVDRVYDPSRAVRELGWAPEWTFEKVIARLARGEGWRSELAHTVGKRGYHAAPTGVYTTR</sequence>
<comment type="caution">
    <text evidence="3">The sequence shown here is derived from an EMBL/GenBank/DDBJ whole genome shotgun (WGS) entry which is preliminary data.</text>
</comment>
<dbReference type="EMBL" id="MU842881">
    <property type="protein sequence ID" value="KAK2028225.1"/>
    <property type="molecule type" value="Genomic_DNA"/>
</dbReference>
<dbReference type="PANTHER" id="PTHR43000">
    <property type="entry name" value="DTDP-D-GLUCOSE 4,6-DEHYDRATASE-RELATED"/>
    <property type="match status" value="1"/>
</dbReference>
<dbReference type="Gene3D" id="3.40.50.720">
    <property type="entry name" value="NAD(P)-binding Rossmann-like Domain"/>
    <property type="match status" value="1"/>
</dbReference>
<proteinExistence type="inferred from homology"/>
<protein>
    <submittedName>
        <fullName evidence="3">NAD(P)-binding protein</fullName>
    </submittedName>
</protein>
<evidence type="ECO:0000313" key="3">
    <source>
        <dbReference type="EMBL" id="KAK2028225.1"/>
    </source>
</evidence>
<gene>
    <name evidence="3" type="ORF">LX32DRAFT_640131</name>
</gene>